<keyword evidence="2" id="KW-1185">Reference proteome</keyword>
<evidence type="ECO:0000313" key="2">
    <source>
        <dbReference type="Proteomes" id="UP000637383"/>
    </source>
</evidence>
<accession>A0ABR8KBR8</accession>
<protein>
    <submittedName>
        <fullName evidence="1">Uncharacterized protein</fullName>
    </submittedName>
</protein>
<gene>
    <name evidence="1" type="ORF">H6H03_24395</name>
</gene>
<name>A0ABR8KBR8_9NOSO</name>
<comment type="caution">
    <text evidence="1">The sequence shown here is derived from an EMBL/GenBank/DDBJ whole genome shotgun (WGS) entry which is preliminary data.</text>
</comment>
<dbReference type="RefSeq" id="WP_190957653.1">
    <property type="nucleotide sequence ID" value="NZ_JACJTU010000026.1"/>
</dbReference>
<dbReference type="EMBL" id="JACJTU010000026">
    <property type="protein sequence ID" value="MBD2736986.1"/>
    <property type="molecule type" value="Genomic_DNA"/>
</dbReference>
<organism evidence="1 2">
    <name type="scientific">Nostoc paludosum FACHB-159</name>
    <dbReference type="NCBI Taxonomy" id="2692908"/>
    <lineage>
        <taxon>Bacteria</taxon>
        <taxon>Bacillati</taxon>
        <taxon>Cyanobacteriota</taxon>
        <taxon>Cyanophyceae</taxon>
        <taxon>Nostocales</taxon>
        <taxon>Nostocaceae</taxon>
        <taxon>Nostoc</taxon>
    </lineage>
</organism>
<proteinExistence type="predicted"/>
<evidence type="ECO:0000313" key="1">
    <source>
        <dbReference type="EMBL" id="MBD2736986.1"/>
    </source>
</evidence>
<dbReference type="Proteomes" id="UP000637383">
    <property type="component" value="Unassembled WGS sequence"/>
</dbReference>
<sequence>MGHGAWGMGHGAWGVCGDKRTMGITPNFLVNSQQPNSQCPMPNAQYIYFFLSLEICHLKIDVID</sequence>
<reference evidence="1 2" key="1">
    <citation type="journal article" date="2020" name="ISME J.">
        <title>Comparative genomics reveals insights into cyanobacterial evolution and habitat adaptation.</title>
        <authorList>
            <person name="Chen M.Y."/>
            <person name="Teng W.K."/>
            <person name="Zhao L."/>
            <person name="Hu C.X."/>
            <person name="Zhou Y.K."/>
            <person name="Han B.P."/>
            <person name="Song L.R."/>
            <person name="Shu W.S."/>
        </authorList>
    </citation>
    <scope>NUCLEOTIDE SEQUENCE [LARGE SCALE GENOMIC DNA]</scope>
    <source>
        <strain evidence="1 2">FACHB-159</strain>
    </source>
</reference>